<sequence>MSPAISGAPFLIFFLTLSLHISFSTAVRLPTKVPSFLQGDNSPPTEKYWFSRLPNTPLPKALRDTLQPGYYPSVIRDFANGENISVDARQKYGKNYNGAESVDARQKYGKNYNGADSVDARQKYGKNYNGADSVDARQKYGKNYNGAESVDARQKYGKNYNGADSVDARQKYGKNYNGADNHKKAAKSALPDTTIFYLYNDLHPGKKMKLLFTNSGTKVSFLPRRVAESIPFSSDKFPEILKYFSLQVNSKEAEIISEEIGYCESPNLEGEEKYCAASLESLIDFNVARLGQNVEVLSTEPGKKQEYTVSAKAEMRGEHKASVCHKIRYPYAVHYCHVIEDTEVYVVPLIAADGAEVEAVTVCHLNTSAWSPDHMAFEVLKIKPGPAVCHFLATDTLIWVPKKDQDMTP</sequence>
<protein>
    <submittedName>
        <fullName evidence="3">BURP domain-containing protein 1</fullName>
    </submittedName>
</protein>
<dbReference type="InterPro" id="IPR044816">
    <property type="entry name" value="BURP"/>
</dbReference>
<proteinExistence type="evidence at transcript level"/>
<dbReference type="PROSITE" id="PS51277">
    <property type="entry name" value="BURP"/>
    <property type="match status" value="1"/>
</dbReference>
<feature type="chain" id="PRO_5026838450" evidence="1">
    <location>
        <begin position="27"/>
        <end position="409"/>
    </location>
</feature>
<gene>
    <name evidence="3" type="primary">BURP1</name>
</gene>
<dbReference type="Pfam" id="PF03181">
    <property type="entry name" value="BURP"/>
    <property type="match status" value="1"/>
</dbReference>
<dbReference type="PANTHER" id="PTHR31236:SF2">
    <property type="entry name" value="BURP DOMAIN PROTEIN RD22"/>
    <property type="match status" value="1"/>
</dbReference>
<reference evidence="3" key="1">
    <citation type="submission" date="2019-07" db="EMBL/GenBank/DDBJ databases">
        <authorList>
            <person name="Zhang R.S."/>
            <person name="Wang Y.F."/>
        </authorList>
    </citation>
    <scope>NUCLEOTIDE SEQUENCE</scope>
</reference>
<evidence type="ECO:0000313" key="3">
    <source>
        <dbReference type="EMBL" id="QKI29381.1"/>
    </source>
</evidence>
<evidence type="ECO:0000256" key="1">
    <source>
        <dbReference type="SAM" id="SignalP"/>
    </source>
</evidence>
<accession>A0A6M8PWA1</accession>
<evidence type="ECO:0000259" key="2">
    <source>
        <dbReference type="PROSITE" id="PS51277"/>
    </source>
</evidence>
<organism evidence="3">
    <name type="scientific">Populus davidiana x Populus alba var. pyramidalis</name>
    <dbReference type="NCBI Taxonomy" id="1550601"/>
    <lineage>
        <taxon>Eukaryota</taxon>
        <taxon>Viridiplantae</taxon>
        <taxon>Streptophyta</taxon>
        <taxon>Embryophyta</taxon>
        <taxon>Tracheophyta</taxon>
        <taxon>Spermatophyta</taxon>
        <taxon>Magnoliopsida</taxon>
        <taxon>eudicotyledons</taxon>
        <taxon>Gunneridae</taxon>
        <taxon>Pentapetalae</taxon>
        <taxon>rosids</taxon>
        <taxon>fabids</taxon>
        <taxon>Malpighiales</taxon>
        <taxon>Salicaceae</taxon>
        <taxon>Saliceae</taxon>
        <taxon>Populus</taxon>
    </lineage>
</organism>
<keyword evidence="1" id="KW-0732">Signal</keyword>
<feature type="domain" description="BURP" evidence="2">
    <location>
        <begin position="196"/>
        <end position="402"/>
    </location>
</feature>
<feature type="signal peptide" evidence="1">
    <location>
        <begin position="1"/>
        <end position="26"/>
    </location>
</feature>
<dbReference type="EMBL" id="MN120483">
    <property type="protein sequence ID" value="QKI29381.1"/>
    <property type="molecule type" value="mRNA"/>
</dbReference>
<dbReference type="InterPro" id="IPR004873">
    <property type="entry name" value="BURP_dom"/>
</dbReference>
<name>A0A6M8PWA1_9ROSI</name>
<dbReference type="PANTHER" id="PTHR31236">
    <property type="entry name" value="BURP DOMAIN PROTEIN USPL1-LIKE"/>
    <property type="match status" value="1"/>
</dbReference>
<dbReference type="SMART" id="SM01045">
    <property type="entry name" value="BURP"/>
    <property type="match status" value="1"/>
</dbReference>
<dbReference type="AlphaFoldDB" id="A0A6M8PWA1"/>